<feature type="compositionally biased region" description="Pro residues" evidence="1">
    <location>
        <begin position="92"/>
        <end position="101"/>
    </location>
</feature>
<feature type="region of interest" description="Disordered" evidence="1">
    <location>
        <begin position="1"/>
        <end position="105"/>
    </location>
</feature>
<evidence type="ECO:0000256" key="1">
    <source>
        <dbReference type="SAM" id="MobiDB-lite"/>
    </source>
</evidence>
<gene>
    <name evidence="2" type="ORF">Mp_4g22300</name>
</gene>
<feature type="compositionally biased region" description="Low complexity" evidence="1">
    <location>
        <begin position="76"/>
        <end position="91"/>
    </location>
</feature>
<dbReference type="EMBL" id="AP019869">
    <property type="protein sequence ID" value="BBN09742.1"/>
    <property type="molecule type" value="Genomic_DNA"/>
</dbReference>
<dbReference type="Proteomes" id="UP001162541">
    <property type="component" value="Chromosome 4"/>
</dbReference>
<evidence type="ECO:0000313" key="2">
    <source>
        <dbReference type="EMBL" id="BBN09742.1"/>
    </source>
</evidence>
<feature type="compositionally biased region" description="Polar residues" evidence="1">
    <location>
        <begin position="1"/>
        <end position="11"/>
    </location>
</feature>
<feature type="compositionally biased region" description="Polar residues" evidence="1">
    <location>
        <begin position="55"/>
        <end position="66"/>
    </location>
</feature>
<reference evidence="3" key="1">
    <citation type="journal article" date="2020" name="Curr. Biol.">
        <title>Chromatin organization in early land plants reveals an ancestral association between H3K27me3, transposons, and constitutive heterochromatin.</title>
        <authorList>
            <person name="Montgomery S.A."/>
            <person name="Tanizawa Y."/>
            <person name="Galik B."/>
            <person name="Wang N."/>
            <person name="Ito T."/>
            <person name="Mochizuki T."/>
            <person name="Akimcheva S."/>
            <person name="Bowman J.L."/>
            <person name="Cognat V."/>
            <person name="Marechal-Drouard L."/>
            <person name="Ekker H."/>
            <person name="Hong S.F."/>
            <person name="Kohchi T."/>
            <person name="Lin S.S."/>
            <person name="Liu L.D."/>
            <person name="Nakamura Y."/>
            <person name="Valeeva L.R."/>
            <person name="Shakirov E.V."/>
            <person name="Shippen D.E."/>
            <person name="Wei W.L."/>
            <person name="Yagura M."/>
            <person name="Yamaoka S."/>
            <person name="Yamato K.T."/>
            <person name="Liu C."/>
            <person name="Berger F."/>
        </authorList>
    </citation>
    <scope>NUCLEOTIDE SEQUENCE [LARGE SCALE GENOMIC DNA]</scope>
    <source>
        <strain evidence="3">Tak-1</strain>
    </source>
</reference>
<sequence>MPIWSTRSNENGIFRSRGSENGQKIPRDDKDNVQCTDASHPTPLPSARKAKKFNETTLAQRESSLFRSEAKDTSRSSRSPTSNSSSSERPAPITPPPPIPPTSRQLRLSTAGPCILYGSCTILLYDKTLDNCSMHILQMFLVLYVPLTVH</sequence>
<dbReference type="AlphaFoldDB" id="A0AAF6BCK8"/>
<name>A0AAF6BCK8_MARPO</name>
<evidence type="ECO:0000313" key="3">
    <source>
        <dbReference type="Proteomes" id="UP001162541"/>
    </source>
</evidence>
<protein>
    <submittedName>
        <fullName evidence="2">Uncharacterized protein</fullName>
    </submittedName>
</protein>
<accession>A0AAF6BCK8</accession>
<proteinExistence type="predicted"/>
<organism evidence="2 3">
    <name type="scientific">Marchantia polymorpha subsp. ruderalis</name>
    <dbReference type="NCBI Taxonomy" id="1480154"/>
    <lineage>
        <taxon>Eukaryota</taxon>
        <taxon>Viridiplantae</taxon>
        <taxon>Streptophyta</taxon>
        <taxon>Embryophyta</taxon>
        <taxon>Marchantiophyta</taxon>
        <taxon>Marchantiopsida</taxon>
        <taxon>Marchantiidae</taxon>
        <taxon>Marchantiales</taxon>
        <taxon>Marchantiaceae</taxon>
        <taxon>Marchantia</taxon>
    </lineage>
</organism>